<keyword evidence="7" id="KW-0067">ATP-binding</keyword>
<keyword evidence="5" id="KW-0547">Nucleotide-binding</keyword>
<feature type="domain" description="Response regulatory" evidence="11">
    <location>
        <begin position="7"/>
        <end position="158"/>
    </location>
</feature>
<dbReference type="SUPFAM" id="SSF52172">
    <property type="entry name" value="CheY-like"/>
    <property type="match status" value="1"/>
</dbReference>
<evidence type="ECO:0000259" key="10">
    <source>
        <dbReference type="PROSITE" id="PS50109"/>
    </source>
</evidence>
<evidence type="ECO:0000259" key="11">
    <source>
        <dbReference type="PROSITE" id="PS50110"/>
    </source>
</evidence>
<dbReference type="InterPro" id="IPR011006">
    <property type="entry name" value="CheY-like_superfamily"/>
</dbReference>
<organism evidence="12 13">
    <name type="scientific">Sulfuricurvum kujiense</name>
    <dbReference type="NCBI Taxonomy" id="148813"/>
    <lineage>
        <taxon>Bacteria</taxon>
        <taxon>Pseudomonadati</taxon>
        <taxon>Campylobacterota</taxon>
        <taxon>Epsilonproteobacteria</taxon>
        <taxon>Campylobacterales</taxon>
        <taxon>Sulfurimonadaceae</taxon>
        <taxon>Sulfuricurvum</taxon>
    </lineage>
</organism>
<dbReference type="Gene3D" id="1.10.287.130">
    <property type="match status" value="1"/>
</dbReference>
<keyword evidence="3 9" id="KW-0597">Phosphoprotein</keyword>
<dbReference type="InterPro" id="IPR036097">
    <property type="entry name" value="HisK_dim/P_sf"/>
</dbReference>
<dbReference type="InterPro" id="IPR003594">
    <property type="entry name" value="HATPase_dom"/>
</dbReference>
<dbReference type="InterPro" id="IPR036890">
    <property type="entry name" value="HATPase_C_sf"/>
</dbReference>
<dbReference type="PROSITE" id="PS50109">
    <property type="entry name" value="HIS_KIN"/>
    <property type="match status" value="1"/>
</dbReference>
<evidence type="ECO:0000256" key="9">
    <source>
        <dbReference type="PROSITE-ProRule" id="PRU00169"/>
    </source>
</evidence>
<evidence type="ECO:0000313" key="12">
    <source>
        <dbReference type="EMBL" id="DAB38668.1"/>
    </source>
</evidence>
<dbReference type="PANTHER" id="PTHR43065:SF10">
    <property type="entry name" value="PEROXIDE STRESS-ACTIVATED HISTIDINE KINASE MAK3"/>
    <property type="match status" value="1"/>
</dbReference>
<reference evidence="12 13" key="1">
    <citation type="journal article" date="2017" name="Front. Microbiol.">
        <title>Comparative Genomic Analysis of the Class Epsilonproteobacteria and Proposed Reclassification to Epsilonbacteraeota (phyl. nov.).</title>
        <authorList>
            <person name="Waite D.W."/>
            <person name="Vanwonterghem I."/>
            <person name="Rinke C."/>
            <person name="Parks D.H."/>
            <person name="Zhang Y."/>
            <person name="Takai K."/>
            <person name="Sievert S.M."/>
            <person name="Simon J."/>
            <person name="Campbell B.J."/>
            <person name="Hanson T.E."/>
            <person name="Woyke T."/>
            <person name="Klotz M.G."/>
            <person name="Hugenholtz P."/>
        </authorList>
    </citation>
    <scope>NUCLEOTIDE SEQUENCE [LARGE SCALE GENOMIC DNA]</scope>
    <source>
        <strain evidence="12">UBA12443</strain>
    </source>
</reference>
<dbReference type="Gene3D" id="3.40.50.2300">
    <property type="match status" value="1"/>
</dbReference>
<dbReference type="SMART" id="SM00387">
    <property type="entry name" value="HATPase_c"/>
    <property type="match status" value="1"/>
</dbReference>
<evidence type="ECO:0000256" key="3">
    <source>
        <dbReference type="ARBA" id="ARBA00022553"/>
    </source>
</evidence>
<dbReference type="SUPFAM" id="SSF55874">
    <property type="entry name" value="ATPase domain of HSP90 chaperone/DNA topoisomerase II/histidine kinase"/>
    <property type="match status" value="1"/>
</dbReference>
<dbReference type="PANTHER" id="PTHR43065">
    <property type="entry name" value="SENSOR HISTIDINE KINASE"/>
    <property type="match status" value="1"/>
</dbReference>
<dbReference type="Gene3D" id="3.30.565.10">
    <property type="entry name" value="Histidine kinase-like ATPase, C-terminal domain"/>
    <property type="match status" value="1"/>
</dbReference>
<protein>
    <recommendedName>
        <fullName evidence="2">histidine kinase</fullName>
        <ecNumber evidence="2">2.7.13.3</ecNumber>
    </recommendedName>
</protein>
<dbReference type="InterPro" id="IPR001789">
    <property type="entry name" value="Sig_transdc_resp-reg_receiver"/>
</dbReference>
<sequence length="428" mass="48364">MSEAVHNILTIDDDTTILEAYAAILAPYKKTSLEDAILKLEQLHDIECSAIDPTDRTMNFNLFQANNGLDGVEIFRRHYEEGLSIPVCIVDMRMPNGIDGLETSLRLKQIDPDVHIIIATAYSDRTNKEILDALKSNTYYIRKPFNSEEIYQLVYSLSISYTSTKTIQRLNNDLEVKIEEEIEKNRQKDSLLFQQAKLAAMGEMIGNIAHQWRQPLNIISMLFQKVYRQHTNGTLDSKAMEHALNQAMDTITHMSQTIDDFRGHFEPNKEKVHYTLYSVIENAITLVEPSFNLANITLETSVQSDIELYGFPEDLKQVLLNLVNNAKDAIVSNSVSSGVIRLEVACSDDKTQALIRIYDNGGGIDLQYIDKIFEPYFTTKHKSQGTGIGLYMSKRIVEEHLGGSITAHNDAEGAVFTIFIHAHINNKG</sequence>
<dbReference type="Pfam" id="PF00072">
    <property type="entry name" value="Response_reg"/>
    <property type="match status" value="1"/>
</dbReference>
<dbReference type="GO" id="GO:0005524">
    <property type="term" value="F:ATP binding"/>
    <property type="evidence" value="ECO:0007669"/>
    <property type="project" value="UniProtKB-KW"/>
</dbReference>
<dbReference type="Proteomes" id="UP000228859">
    <property type="component" value="Unassembled WGS sequence"/>
</dbReference>
<dbReference type="RefSeq" id="WP_294894187.1">
    <property type="nucleotide sequence ID" value="NZ_DLUI01000070.1"/>
</dbReference>
<dbReference type="PROSITE" id="PS50110">
    <property type="entry name" value="RESPONSE_REGULATORY"/>
    <property type="match status" value="1"/>
</dbReference>
<keyword evidence="6" id="KW-0418">Kinase</keyword>
<proteinExistence type="predicted"/>
<evidence type="ECO:0000256" key="5">
    <source>
        <dbReference type="ARBA" id="ARBA00022741"/>
    </source>
</evidence>
<evidence type="ECO:0000313" key="13">
    <source>
        <dbReference type="Proteomes" id="UP000228859"/>
    </source>
</evidence>
<evidence type="ECO:0000256" key="6">
    <source>
        <dbReference type="ARBA" id="ARBA00022777"/>
    </source>
</evidence>
<evidence type="ECO:0000256" key="7">
    <source>
        <dbReference type="ARBA" id="ARBA00022840"/>
    </source>
</evidence>
<dbReference type="EMBL" id="DLUI01000070">
    <property type="protein sequence ID" value="DAB38668.1"/>
    <property type="molecule type" value="Genomic_DNA"/>
</dbReference>
<gene>
    <name evidence="12" type="ORF">CFH83_04785</name>
</gene>
<evidence type="ECO:0000256" key="8">
    <source>
        <dbReference type="ARBA" id="ARBA00023012"/>
    </source>
</evidence>
<dbReference type="EC" id="2.7.13.3" evidence="2"/>
<dbReference type="SUPFAM" id="SSF47384">
    <property type="entry name" value="Homodimeric domain of signal transducing histidine kinase"/>
    <property type="match status" value="1"/>
</dbReference>
<dbReference type="AlphaFoldDB" id="A0A2D3WE07"/>
<keyword evidence="8" id="KW-0902">Two-component regulatory system</keyword>
<dbReference type="InterPro" id="IPR003661">
    <property type="entry name" value="HisK_dim/P_dom"/>
</dbReference>
<evidence type="ECO:0000256" key="1">
    <source>
        <dbReference type="ARBA" id="ARBA00000085"/>
    </source>
</evidence>
<evidence type="ECO:0000256" key="2">
    <source>
        <dbReference type="ARBA" id="ARBA00012438"/>
    </source>
</evidence>
<dbReference type="CDD" id="cd00082">
    <property type="entry name" value="HisKA"/>
    <property type="match status" value="1"/>
</dbReference>
<evidence type="ECO:0000256" key="4">
    <source>
        <dbReference type="ARBA" id="ARBA00022679"/>
    </source>
</evidence>
<comment type="catalytic activity">
    <reaction evidence="1">
        <text>ATP + protein L-histidine = ADP + protein N-phospho-L-histidine.</text>
        <dbReference type="EC" id="2.7.13.3"/>
    </reaction>
</comment>
<dbReference type="InterPro" id="IPR005467">
    <property type="entry name" value="His_kinase_dom"/>
</dbReference>
<name>A0A2D3WE07_9BACT</name>
<feature type="domain" description="Histidine kinase" evidence="10">
    <location>
        <begin position="207"/>
        <end position="424"/>
    </location>
</feature>
<dbReference type="InterPro" id="IPR004358">
    <property type="entry name" value="Sig_transdc_His_kin-like_C"/>
</dbReference>
<accession>A0A2D3WE07</accession>
<dbReference type="PRINTS" id="PR00344">
    <property type="entry name" value="BCTRLSENSOR"/>
</dbReference>
<keyword evidence="4" id="KW-0808">Transferase</keyword>
<dbReference type="GO" id="GO:0000155">
    <property type="term" value="F:phosphorelay sensor kinase activity"/>
    <property type="evidence" value="ECO:0007669"/>
    <property type="project" value="InterPro"/>
</dbReference>
<comment type="caution">
    <text evidence="12">The sequence shown here is derived from an EMBL/GenBank/DDBJ whole genome shotgun (WGS) entry which is preliminary data.</text>
</comment>
<feature type="modified residue" description="4-aspartylphosphate" evidence="9">
    <location>
        <position position="91"/>
    </location>
</feature>
<dbReference type="Pfam" id="PF02518">
    <property type="entry name" value="HATPase_c"/>
    <property type="match status" value="1"/>
</dbReference>